<organism evidence="2 3">
    <name type="scientific">Rhizobium leguminosarum</name>
    <dbReference type="NCBI Taxonomy" id="384"/>
    <lineage>
        <taxon>Bacteria</taxon>
        <taxon>Pseudomonadati</taxon>
        <taxon>Pseudomonadota</taxon>
        <taxon>Alphaproteobacteria</taxon>
        <taxon>Hyphomicrobiales</taxon>
        <taxon>Rhizobiaceae</taxon>
        <taxon>Rhizobium/Agrobacterium group</taxon>
        <taxon>Rhizobium</taxon>
    </lineage>
</organism>
<dbReference type="RefSeq" id="WP_112906211.1">
    <property type="nucleotide sequence ID" value="NZ_CP030760.1"/>
</dbReference>
<evidence type="ECO:0000313" key="2">
    <source>
        <dbReference type="EMBL" id="AXA41738.1"/>
    </source>
</evidence>
<reference evidence="2 3" key="1">
    <citation type="submission" date="2018-07" db="EMBL/GenBank/DDBJ databases">
        <title>Rhizobium leguminosarum strain:ATCC 14479 Genome sequencing and assembly.</title>
        <authorList>
            <person name="Chakraborty R."/>
        </authorList>
    </citation>
    <scope>NUCLEOTIDE SEQUENCE [LARGE SCALE GENOMIC DNA]</scope>
    <source>
        <strain evidence="2 3">ATCC 14479</strain>
    </source>
</reference>
<protein>
    <submittedName>
        <fullName evidence="2">Uncharacterized protein</fullName>
    </submittedName>
</protein>
<feature type="region of interest" description="Disordered" evidence="1">
    <location>
        <begin position="1"/>
        <end position="54"/>
    </location>
</feature>
<accession>A0A2Z4YMA4</accession>
<proteinExistence type="predicted"/>
<dbReference type="AlphaFoldDB" id="A0A2Z4YMA4"/>
<feature type="compositionally biased region" description="Basic and acidic residues" evidence="1">
    <location>
        <begin position="18"/>
        <end position="36"/>
    </location>
</feature>
<dbReference type="EMBL" id="CP030760">
    <property type="protein sequence ID" value="AXA41738.1"/>
    <property type="molecule type" value="Genomic_DNA"/>
</dbReference>
<feature type="compositionally biased region" description="Basic and acidic residues" evidence="1">
    <location>
        <begin position="1"/>
        <end position="11"/>
    </location>
</feature>
<dbReference type="Proteomes" id="UP000251166">
    <property type="component" value="Chromosome"/>
</dbReference>
<evidence type="ECO:0000256" key="1">
    <source>
        <dbReference type="SAM" id="MobiDB-lite"/>
    </source>
</evidence>
<sequence length="96" mass="10616">MTKKTINERGPGKSSAFRNRDGRFEKALPKEGRTVARDPSPAKGGSFSYATRVSSPIGLEPEKRKLARPVKQPADPREFAADLLVTDKIIMDYLAK</sequence>
<name>A0A2Z4YMA4_RHILE</name>
<gene>
    <name evidence="2" type="ORF">DLJ82_4175</name>
</gene>
<evidence type="ECO:0000313" key="3">
    <source>
        <dbReference type="Proteomes" id="UP000251166"/>
    </source>
</evidence>